<evidence type="ECO:0000313" key="2">
    <source>
        <dbReference type="Proteomes" id="UP000708208"/>
    </source>
</evidence>
<evidence type="ECO:0000313" key="1">
    <source>
        <dbReference type="EMBL" id="CAG7723139.1"/>
    </source>
</evidence>
<dbReference type="EMBL" id="CAJVCH010095978">
    <property type="protein sequence ID" value="CAG7723139.1"/>
    <property type="molecule type" value="Genomic_DNA"/>
</dbReference>
<reference evidence="1" key="1">
    <citation type="submission" date="2021-06" db="EMBL/GenBank/DDBJ databases">
        <authorList>
            <person name="Hodson N. C."/>
            <person name="Mongue J. A."/>
            <person name="Jaron S. K."/>
        </authorList>
    </citation>
    <scope>NUCLEOTIDE SEQUENCE</scope>
</reference>
<dbReference type="Proteomes" id="UP000708208">
    <property type="component" value="Unassembled WGS sequence"/>
</dbReference>
<organism evidence="1 2">
    <name type="scientific">Allacma fusca</name>
    <dbReference type="NCBI Taxonomy" id="39272"/>
    <lineage>
        <taxon>Eukaryota</taxon>
        <taxon>Metazoa</taxon>
        <taxon>Ecdysozoa</taxon>
        <taxon>Arthropoda</taxon>
        <taxon>Hexapoda</taxon>
        <taxon>Collembola</taxon>
        <taxon>Symphypleona</taxon>
        <taxon>Sminthuridae</taxon>
        <taxon>Allacma</taxon>
    </lineage>
</organism>
<sequence length="61" mass="7188">MELYLKFDVKEPERLVAMPLSSLLGPVVPSANYQRKDVISDLESLRNYQMEGEWERLRALY</sequence>
<name>A0A8J2NWW0_9HEXA</name>
<gene>
    <name evidence="1" type="ORF">AFUS01_LOCUS12243</name>
</gene>
<keyword evidence="2" id="KW-1185">Reference proteome</keyword>
<proteinExistence type="predicted"/>
<accession>A0A8J2NWW0</accession>
<dbReference type="AlphaFoldDB" id="A0A8J2NWW0"/>
<feature type="non-terminal residue" evidence="1">
    <location>
        <position position="61"/>
    </location>
</feature>
<protein>
    <submittedName>
        <fullName evidence="1">Uncharacterized protein</fullName>
    </submittedName>
</protein>
<comment type="caution">
    <text evidence="1">The sequence shown here is derived from an EMBL/GenBank/DDBJ whole genome shotgun (WGS) entry which is preliminary data.</text>
</comment>